<dbReference type="BioCyc" id="PPUT160488:G1G01-1678-MONOMER"/>
<sequence>MSGLFFAWSKPMTARGIRNNNPGNIDFNPRNAWQGQLGLEVGVGKPRFARFDQAENGIRALGKLLLNYRGKDGMPGVGRPGIDTPLEFINRWAPASENDTNAYAQAIAKRLGVGVRDSIDISTPQILRELVVGIIVHENGGNPYPSALIDEGIRRALA</sequence>
<dbReference type="OrthoDB" id="8849052at2"/>
<evidence type="ECO:0000313" key="2">
    <source>
        <dbReference type="Proteomes" id="UP000000556"/>
    </source>
</evidence>
<dbReference type="PATRIC" id="fig|160488.4.peg.1672"/>
<accession>Q88MI8</accession>
<dbReference type="Proteomes" id="UP000000556">
    <property type="component" value="Chromosome"/>
</dbReference>
<dbReference type="AlphaFoldDB" id="Q88MI8"/>
<name>Q88MI8_PSEPK</name>
<evidence type="ECO:0000313" key="1">
    <source>
        <dbReference type="EMBL" id="AAN67204.1"/>
    </source>
</evidence>
<reference evidence="1 2" key="2">
    <citation type="journal article" date="2016" name="Environ. Microbiol.">
        <title>The revisited genome of Pseudomonas putida KT2440 enlightens its value as a robust metabolic chassis.</title>
        <authorList>
            <person name="Belda E."/>
            <person name="van Heck R.G."/>
            <person name="Lopez-Sanchez M.J."/>
            <person name="Cruveiller S."/>
            <person name="Barbe V."/>
            <person name="Fraser C."/>
            <person name="Klenk H.P."/>
            <person name="Petersen J."/>
            <person name="Morgat A."/>
            <person name="Nikel P.I."/>
            <person name="Vallenet D."/>
            <person name="Rouy Z."/>
            <person name="Sekowska A."/>
            <person name="Martins Dos Santos V.A."/>
            <person name="de Lorenzo V."/>
            <person name="Danchin A."/>
            <person name="Medigue C."/>
        </authorList>
    </citation>
    <scope>NUCLEOTIDE SEQUENCE [LARGE SCALE GENOMIC DNA]</scope>
    <source>
        <strain evidence="2">ATCC 47054 / DSM 6125 / CFBP 8728 / NCIMB 11950 / KT2440</strain>
    </source>
</reference>
<dbReference type="eggNOG" id="ENOG5032VTW">
    <property type="taxonomic scope" value="Bacteria"/>
</dbReference>
<gene>
    <name evidence="1" type="ordered locus">PP_1583</name>
</gene>
<dbReference type="PhylomeDB" id="Q88MI8"/>
<proteinExistence type="predicted"/>
<dbReference type="STRING" id="160488.PP_1583"/>
<dbReference type="EMBL" id="AE015451">
    <property type="protein sequence ID" value="AAN67204.1"/>
    <property type="molecule type" value="Genomic_DNA"/>
</dbReference>
<reference evidence="1 2" key="1">
    <citation type="journal article" date="2002" name="Environ. Microbiol.">
        <title>Complete genome sequence and comparative analysis of the metabolically versatile Pseudomonas putida KT2440.</title>
        <authorList>
            <person name="Nelson K.E."/>
            <person name="Weinel C."/>
            <person name="Paulsen I.T."/>
            <person name="Dodson R.J."/>
            <person name="Hilbert H."/>
            <person name="Martins dos Santos V.A."/>
            <person name="Fouts D.E."/>
            <person name="Gill S.R."/>
            <person name="Pop M."/>
            <person name="Holmes M."/>
            <person name="Brinkac L."/>
            <person name="Beanan M."/>
            <person name="DeBoy R.T."/>
            <person name="Daugherty S."/>
            <person name="Kolonay J."/>
            <person name="Madupu R."/>
            <person name="Nelson W."/>
            <person name="White O."/>
            <person name="Peterson J."/>
            <person name="Khouri H."/>
            <person name="Hance I."/>
            <person name="Chris Lee P."/>
            <person name="Holtzapple E."/>
            <person name="Scanlan D."/>
            <person name="Tran K."/>
            <person name="Moazzez A."/>
            <person name="Utterback T."/>
            <person name="Rizzo M."/>
            <person name="Lee K."/>
            <person name="Kosack D."/>
            <person name="Moestl D."/>
            <person name="Wedler H."/>
            <person name="Lauber J."/>
            <person name="Stjepandic D."/>
            <person name="Hoheisel J."/>
            <person name="Straetz M."/>
            <person name="Heim S."/>
            <person name="Kiewitz C."/>
            <person name="Eisen J.A."/>
            <person name="Timmis K.N."/>
            <person name="Dusterhoft A."/>
            <person name="Tummler B."/>
            <person name="Fraser C.M."/>
        </authorList>
    </citation>
    <scope>NUCLEOTIDE SEQUENCE [LARGE SCALE GENOMIC DNA]</scope>
    <source>
        <strain evidence="2">ATCC 47054 / DSM 6125 / CFBP 8728 / NCIMB 11950 / KT2440</strain>
    </source>
</reference>
<dbReference type="KEGG" id="ppu:PP_1583"/>
<dbReference type="PaxDb" id="160488-PP_1583"/>
<protein>
    <submittedName>
        <fullName evidence="1">Structural protein P5</fullName>
    </submittedName>
</protein>
<dbReference type="HOGENOM" id="CLU_123271_0_0_6"/>
<organism evidence="1 2">
    <name type="scientific">Pseudomonas putida (strain ATCC 47054 / DSM 6125 / CFBP 8728 / NCIMB 11950 / KT2440)</name>
    <dbReference type="NCBI Taxonomy" id="160488"/>
    <lineage>
        <taxon>Bacteria</taxon>
        <taxon>Pseudomonadati</taxon>
        <taxon>Pseudomonadota</taxon>
        <taxon>Gammaproteobacteria</taxon>
        <taxon>Pseudomonadales</taxon>
        <taxon>Pseudomonadaceae</taxon>
        <taxon>Pseudomonas</taxon>
    </lineage>
</organism>
<keyword evidence="2" id="KW-1185">Reference proteome</keyword>